<dbReference type="Gene3D" id="3.40.50.1820">
    <property type="entry name" value="alpha/beta hydrolase"/>
    <property type="match status" value="1"/>
</dbReference>
<comment type="subcellular location">
    <subcellularLocation>
        <location evidence="1 10">Secreted</location>
    </subcellularLocation>
</comment>
<feature type="signal peptide" evidence="10">
    <location>
        <begin position="1"/>
        <end position="18"/>
    </location>
</feature>
<evidence type="ECO:0000256" key="9">
    <source>
        <dbReference type="ARBA" id="ARBA00034045"/>
    </source>
</evidence>
<dbReference type="PANTHER" id="PTHR48250">
    <property type="entry name" value="CUTINASE 2-RELATED"/>
    <property type="match status" value="1"/>
</dbReference>
<comment type="catalytic activity">
    <reaction evidence="9 10">
        <text>cutin + H2O = cutin monomers.</text>
        <dbReference type="EC" id="3.1.1.74"/>
    </reaction>
</comment>
<gene>
    <name evidence="12" type="ORF">PMZ80_002712</name>
</gene>
<keyword evidence="13" id="KW-1185">Reference proteome</keyword>
<evidence type="ECO:0000313" key="12">
    <source>
        <dbReference type="EMBL" id="KAK5945507.1"/>
    </source>
</evidence>
<sequence length="325" mass="31549">MKLLAASAFLALNAGVLAIPAGELGKRDTCTIFGFIKYPCATNSGPSATECPGVVPTAIIPTAIPSSLLPSGISGVFPPSGSFPTGTGASPTSAIATDLPTSVPDVSIGLPTATPSLVPSDVDTAIAAPTGGASTGGRTRYTSGSSANDVASNTGCTPLTVIFARGTGEPGNVGIISAPPMFKALIQNLGPESLTLQGVDYPASAAGNINCGSGGGSQMATLARTIKGRCPDTKLVLSGYSQGACVVHNAVGAGGFSASDVDAAVLFGDPFRGAAVGSAPVLNLCASGDTVCGGRVSGGASGSGHLSYGGDAQTAAKFIQQSVGL</sequence>
<evidence type="ECO:0000256" key="5">
    <source>
        <dbReference type="ARBA" id="ARBA00022525"/>
    </source>
</evidence>
<evidence type="ECO:0000256" key="11">
    <source>
        <dbReference type="SAM" id="MobiDB-lite"/>
    </source>
</evidence>
<dbReference type="GeneID" id="89996161"/>
<dbReference type="Pfam" id="PF01083">
    <property type="entry name" value="Cutinase"/>
    <property type="match status" value="1"/>
</dbReference>
<dbReference type="EC" id="3.1.1.74" evidence="3 10"/>
<comment type="function">
    <text evidence="10">Catalyzes the hydrolysis of complex carboxylic polyesters found in the cell wall of plants. Degrades cutin, a macromolecule that forms the structure of the plant cuticle.</text>
</comment>
<dbReference type="RefSeq" id="XP_064733597.1">
    <property type="nucleotide sequence ID" value="XM_064871144.1"/>
</dbReference>
<dbReference type="PROSITE" id="PS00155">
    <property type="entry name" value="CUTINASE_1"/>
    <property type="match status" value="1"/>
</dbReference>
<evidence type="ECO:0000256" key="7">
    <source>
        <dbReference type="ARBA" id="ARBA00022801"/>
    </source>
</evidence>
<name>A0ABR0RY44_9EURO</name>
<organism evidence="12 13">
    <name type="scientific">Knufia obscura</name>
    <dbReference type="NCBI Taxonomy" id="1635080"/>
    <lineage>
        <taxon>Eukaryota</taxon>
        <taxon>Fungi</taxon>
        <taxon>Dikarya</taxon>
        <taxon>Ascomycota</taxon>
        <taxon>Pezizomycotina</taxon>
        <taxon>Eurotiomycetes</taxon>
        <taxon>Chaetothyriomycetidae</taxon>
        <taxon>Chaetothyriales</taxon>
        <taxon>Trichomeriaceae</taxon>
        <taxon>Knufia</taxon>
    </lineage>
</organism>
<keyword evidence="5 10" id="KW-0964">Secreted</keyword>
<evidence type="ECO:0000256" key="3">
    <source>
        <dbReference type="ARBA" id="ARBA00013095"/>
    </source>
</evidence>
<evidence type="ECO:0000256" key="10">
    <source>
        <dbReference type="RuleBase" id="RU361263"/>
    </source>
</evidence>
<dbReference type="PANTHER" id="PTHR48250:SF2">
    <property type="entry name" value="CUTINASE"/>
    <property type="match status" value="1"/>
</dbReference>
<protein>
    <recommendedName>
        <fullName evidence="3 10">Cutinase</fullName>
        <ecNumber evidence="3 10">3.1.1.74</ecNumber>
    </recommendedName>
</protein>
<feature type="chain" id="PRO_5044955963" description="Cutinase" evidence="10">
    <location>
        <begin position="19"/>
        <end position="325"/>
    </location>
</feature>
<keyword evidence="6 10" id="KW-0732">Signal</keyword>
<evidence type="ECO:0000256" key="6">
    <source>
        <dbReference type="ARBA" id="ARBA00022729"/>
    </source>
</evidence>
<dbReference type="InterPro" id="IPR000675">
    <property type="entry name" value="Cutinase/axe"/>
</dbReference>
<dbReference type="Proteomes" id="UP001334248">
    <property type="component" value="Unassembled WGS sequence"/>
</dbReference>
<feature type="region of interest" description="Disordered" evidence="11">
    <location>
        <begin position="128"/>
        <end position="149"/>
    </location>
</feature>
<proteinExistence type="inferred from homology"/>
<evidence type="ECO:0000256" key="2">
    <source>
        <dbReference type="ARBA" id="ARBA00007534"/>
    </source>
</evidence>
<evidence type="ECO:0000313" key="13">
    <source>
        <dbReference type="Proteomes" id="UP001334248"/>
    </source>
</evidence>
<dbReference type="InterPro" id="IPR029058">
    <property type="entry name" value="AB_hydrolase_fold"/>
</dbReference>
<dbReference type="SUPFAM" id="SSF53474">
    <property type="entry name" value="alpha/beta-Hydrolases"/>
    <property type="match status" value="1"/>
</dbReference>
<dbReference type="EMBL" id="JAVHJV010000002">
    <property type="protein sequence ID" value="KAK5945507.1"/>
    <property type="molecule type" value="Genomic_DNA"/>
</dbReference>
<dbReference type="InterPro" id="IPR043580">
    <property type="entry name" value="CUTINASE_1"/>
</dbReference>
<evidence type="ECO:0000256" key="8">
    <source>
        <dbReference type="ARBA" id="ARBA00023157"/>
    </source>
</evidence>
<dbReference type="SMART" id="SM01110">
    <property type="entry name" value="Cutinase"/>
    <property type="match status" value="1"/>
</dbReference>
<comment type="similarity">
    <text evidence="2 10">Belongs to the cutinase family.</text>
</comment>
<dbReference type="InterPro" id="IPR011150">
    <property type="entry name" value="Cutinase_monf"/>
</dbReference>
<keyword evidence="4 10" id="KW-0719">Serine esterase</keyword>
<feature type="compositionally biased region" description="Polar residues" evidence="11">
    <location>
        <begin position="136"/>
        <end position="149"/>
    </location>
</feature>
<evidence type="ECO:0000256" key="4">
    <source>
        <dbReference type="ARBA" id="ARBA00022487"/>
    </source>
</evidence>
<comment type="caution">
    <text evidence="12">The sequence shown here is derived from an EMBL/GenBank/DDBJ whole genome shotgun (WGS) entry which is preliminary data.</text>
</comment>
<keyword evidence="7 10" id="KW-0378">Hydrolase</keyword>
<reference evidence="12 13" key="1">
    <citation type="journal article" date="2023" name="Res Sq">
        <title>Genomic and morphological characterization of Knufia obscura isolated from the Mars 2020 spacecraft assembly facility.</title>
        <authorList>
            <person name="Chander A.M."/>
            <person name="Teixeira M.M."/>
            <person name="Singh N.K."/>
            <person name="Williams M.P."/>
            <person name="Parker C.W."/>
            <person name="Leo P."/>
            <person name="Stajich J.E."/>
            <person name="Torok T."/>
            <person name="Tighe S."/>
            <person name="Mason C.E."/>
            <person name="Venkateswaran K."/>
        </authorList>
    </citation>
    <scope>NUCLEOTIDE SEQUENCE [LARGE SCALE GENOMIC DNA]</scope>
    <source>
        <strain evidence="12 13">CCFEE 5817</strain>
    </source>
</reference>
<accession>A0ABR0RY44</accession>
<keyword evidence="8" id="KW-1015">Disulfide bond</keyword>
<evidence type="ECO:0000256" key="1">
    <source>
        <dbReference type="ARBA" id="ARBA00004613"/>
    </source>
</evidence>